<evidence type="ECO:0000313" key="1">
    <source>
        <dbReference type="EMBL" id="MBB3137870.1"/>
    </source>
</evidence>
<name>A0A427M5G6_9HYPH</name>
<keyword evidence="4" id="KW-1185">Reference proteome</keyword>
<evidence type="ECO:0000313" key="3">
    <source>
        <dbReference type="Proteomes" id="UP000277279"/>
    </source>
</evidence>
<dbReference type="OrthoDB" id="8403737at2"/>
<dbReference type="AlphaFoldDB" id="A0A427M5G6"/>
<gene>
    <name evidence="2" type="ORF">EFD55_32945</name>
    <name evidence="1" type="ORF">FHS26_005638</name>
</gene>
<dbReference type="EMBL" id="JACHXH010000026">
    <property type="protein sequence ID" value="MBB3137870.1"/>
    <property type="molecule type" value="Genomic_DNA"/>
</dbReference>
<comment type="caution">
    <text evidence="2">The sequence shown here is derived from an EMBL/GenBank/DDBJ whole genome shotgun (WGS) entry which is preliminary data.</text>
</comment>
<reference evidence="1 4" key="2">
    <citation type="submission" date="2020-08" db="EMBL/GenBank/DDBJ databases">
        <title>Genomic Encyclopedia of Type Strains, Phase III (KMG-III): the genomes of soil and plant-associated and newly described type strains.</title>
        <authorList>
            <person name="Whitman W."/>
        </authorList>
    </citation>
    <scope>NUCLEOTIDE SEQUENCE [LARGE SCALE GENOMIC DNA]</scope>
    <source>
        <strain evidence="1 4">CECT 4113</strain>
    </source>
</reference>
<sequence length="126" mass="14228">MIREKRAEPKKPARRAKYEDTLSADEIRVRLGVTGSTVEELFRVGLLVGVPRRETAKNHARRASKAEIEAFNNTYISAEEVAPRLGMVTTKLVKKLDRLGIDPVLRGAKHVAKIYRREDLAKHALI</sequence>
<accession>A0A427M5G6</accession>
<dbReference type="Proteomes" id="UP000277279">
    <property type="component" value="Unassembled WGS sequence"/>
</dbReference>
<organism evidence="2 3">
    <name type="scientific">Rhizobium pisi</name>
    <dbReference type="NCBI Taxonomy" id="574561"/>
    <lineage>
        <taxon>Bacteria</taxon>
        <taxon>Pseudomonadati</taxon>
        <taxon>Pseudomonadota</taxon>
        <taxon>Alphaproteobacteria</taxon>
        <taxon>Hyphomicrobiales</taxon>
        <taxon>Rhizobiaceae</taxon>
        <taxon>Rhizobium/Agrobacterium group</taxon>
        <taxon>Rhizobium</taxon>
    </lineage>
</organism>
<protein>
    <submittedName>
        <fullName evidence="2">Uncharacterized protein</fullName>
    </submittedName>
</protein>
<reference evidence="2 3" key="1">
    <citation type="submission" date="2018-11" db="EMBL/GenBank/DDBJ databases">
        <authorList>
            <person name="Huo Y."/>
        </authorList>
    </citation>
    <scope>NUCLEOTIDE SEQUENCE [LARGE SCALE GENOMIC DNA]</scope>
    <source>
        <strain evidence="2 3">DSM 30132</strain>
    </source>
</reference>
<dbReference type="Proteomes" id="UP000518315">
    <property type="component" value="Unassembled WGS sequence"/>
</dbReference>
<dbReference type="EMBL" id="RJJT01000055">
    <property type="protein sequence ID" value="RSB58808.1"/>
    <property type="molecule type" value="Genomic_DNA"/>
</dbReference>
<dbReference type="RefSeq" id="WP_125851264.1">
    <property type="nucleotide sequence ID" value="NZ_JACHXH010000026.1"/>
</dbReference>
<proteinExistence type="predicted"/>
<evidence type="ECO:0000313" key="4">
    <source>
        <dbReference type="Proteomes" id="UP000518315"/>
    </source>
</evidence>
<evidence type="ECO:0000313" key="2">
    <source>
        <dbReference type="EMBL" id="RSB58808.1"/>
    </source>
</evidence>